<keyword evidence="3 5" id="KW-0175">Coiled coil</keyword>
<feature type="coiled-coil region" evidence="5">
    <location>
        <begin position="167"/>
        <end position="194"/>
    </location>
</feature>
<name>A0ABQ9JNA7_9CUCU</name>
<dbReference type="PANTHER" id="PTHR18962:SF0">
    <property type="entry name" value="COILED-COIL DOMAIN-CONTAINING PROTEIN 39"/>
    <property type="match status" value="1"/>
</dbReference>
<evidence type="ECO:0000256" key="1">
    <source>
        <dbReference type="ARBA" id="ARBA00005805"/>
    </source>
</evidence>
<evidence type="ECO:0000256" key="5">
    <source>
        <dbReference type="SAM" id="Coils"/>
    </source>
</evidence>
<reference evidence="7" key="1">
    <citation type="journal article" date="2023" name="Insect Mol. Biol.">
        <title>Genome sequencing provides insights into the evolution of gene families encoding plant cell wall-degrading enzymes in longhorned beetles.</title>
        <authorList>
            <person name="Shin N.R."/>
            <person name="Okamura Y."/>
            <person name="Kirsch R."/>
            <person name="Pauchet Y."/>
        </authorList>
    </citation>
    <scope>NUCLEOTIDE SEQUENCE</scope>
    <source>
        <strain evidence="7">MMC_N1</strain>
    </source>
</reference>
<organism evidence="7 8">
    <name type="scientific">Molorchus minor</name>
    <dbReference type="NCBI Taxonomy" id="1323400"/>
    <lineage>
        <taxon>Eukaryota</taxon>
        <taxon>Metazoa</taxon>
        <taxon>Ecdysozoa</taxon>
        <taxon>Arthropoda</taxon>
        <taxon>Hexapoda</taxon>
        <taxon>Insecta</taxon>
        <taxon>Pterygota</taxon>
        <taxon>Neoptera</taxon>
        <taxon>Endopterygota</taxon>
        <taxon>Coleoptera</taxon>
        <taxon>Polyphaga</taxon>
        <taxon>Cucujiformia</taxon>
        <taxon>Chrysomeloidea</taxon>
        <taxon>Cerambycidae</taxon>
        <taxon>Lamiinae</taxon>
        <taxon>Monochamini</taxon>
        <taxon>Molorchus</taxon>
    </lineage>
</organism>
<comment type="function">
    <text evidence="4">Required for assembly of dynein regulatory complex (DRC) and inner dynein arm (IDA) complexes, which are responsible for ciliary beat regulation, thereby playing a central role in motility in cilia and flagella. Probably acts together with CCDC40 to form a molecular ruler that determines the 96 nanometer (nm) repeat length and arrangements of components in cilia and flagella. Not required for outer dynein arm complexes assembly.</text>
</comment>
<dbReference type="Pfam" id="PF24161">
    <property type="entry name" value="CCDC39"/>
    <property type="match status" value="1"/>
</dbReference>
<evidence type="ECO:0000313" key="7">
    <source>
        <dbReference type="EMBL" id="KAJ8979530.1"/>
    </source>
</evidence>
<accession>A0ABQ9JNA7</accession>
<sequence length="195" mass="22982">MSMNLEEILKRLGWDDGFQIPISNSENKALEEELAKLSLRKAKTKAVLDRATERLDGLKDHFNYVSLENDQNQKLITAHRQQLRALEHQYQITKAEKEGLEQETKQTMKELRASEEREEKKKYELEKGVAKAEKLKQETDWDVEALAAWEEALKKRDEDNELIKKFSQEDERKYNELEARRQLLQLEVDKGEGDH</sequence>
<comment type="caution">
    <text evidence="7">The sequence shown here is derived from an EMBL/GenBank/DDBJ whole genome shotgun (WGS) entry which is preliminary data.</text>
</comment>
<evidence type="ECO:0000256" key="4">
    <source>
        <dbReference type="ARBA" id="ARBA00045182"/>
    </source>
</evidence>
<dbReference type="InterPro" id="IPR033290">
    <property type="entry name" value="CCDC39"/>
</dbReference>
<proteinExistence type="inferred from homology"/>
<evidence type="ECO:0000313" key="8">
    <source>
        <dbReference type="Proteomes" id="UP001162164"/>
    </source>
</evidence>
<dbReference type="Proteomes" id="UP001162164">
    <property type="component" value="Unassembled WGS sequence"/>
</dbReference>
<feature type="region of interest" description="Disordered" evidence="6">
    <location>
        <begin position="97"/>
        <end position="127"/>
    </location>
</feature>
<dbReference type="PANTHER" id="PTHR18962">
    <property type="entry name" value="COILED-COIL DOMAIN-CONTAINING PROTEIN 39"/>
    <property type="match status" value="1"/>
</dbReference>
<evidence type="ECO:0000256" key="2">
    <source>
        <dbReference type="ARBA" id="ARBA00016725"/>
    </source>
</evidence>
<gene>
    <name evidence="7" type="ORF">NQ317_017678</name>
</gene>
<evidence type="ECO:0000256" key="3">
    <source>
        <dbReference type="ARBA" id="ARBA00023054"/>
    </source>
</evidence>
<dbReference type="EMBL" id="JAPWTJ010000331">
    <property type="protein sequence ID" value="KAJ8979530.1"/>
    <property type="molecule type" value="Genomic_DNA"/>
</dbReference>
<evidence type="ECO:0000256" key="6">
    <source>
        <dbReference type="SAM" id="MobiDB-lite"/>
    </source>
</evidence>
<keyword evidence="8" id="KW-1185">Reference proteome</keyword>
<protein>
    <recommendedName>
        <fullName evidence="2">Coiled-coil domain-containing protein 39</fullName>
    </recommendedName>
</protein>
<comment type="similarity">
    <text evidence="1">Belongs to the CCDC39 family.</text>
</comment>